<keyword evidence="4" id="KW-1185">Reference proteome</keyword>
<dbReference type="AlphaFoldDB" id="A0A7I8V7Q5"/>
<dbReference type="FunFam" id="1.10.8.270:FF:000014">
    <property type="entry name" value="Putative TBC1 domain family member 2B"/>
    <property type="match status" value="1"/>
</dbReference>
<dbReference type="OrthoDB" id="294251at2759"/>
<feature type="compositionally biased region" description="Basic residues" evidence="1">
    <location>
        <begin position="56"/>
        <end position="72"/>
    </location>
</feature>
<dbReference type="InterPro" id="IPR000195">
    <property type="entry name" value="Rab-GAP-TBC_dom"/>
</dbReference>
<dbReference type="InterPro" id="IPR050302">
    <property type="entry name" value="Rab_GAP_TBC_domain"/>
</dbReference>
<dbReference type="Gene3D" id="1.10.8.270">
    <property type="entry name" value="putative rabgap domain of human tbc1 domain family member 14 like domains"/>
    <property type="match status" value="1"/>
</dbReference>
<dbReference type="EMBL" id="CAJFCJ010000002">
    <property type="protein sequence ID" value="CAD5111701.1"/>
    <property type="molecule type" value="Genomic_DNA"/>
</dbReference>
<sequence>MNSNSEFEFLRKSFGVLQRIASIEFDQAKSKWSTLQYAERAFESVHIGRSRTNENKRRKRSKSEHGRSKYRRKNLSTSDLLVYSVSSGGEVVEAIKCAVAEAQCSLTQIREGKHPNFRDCYGFYRIDDDIDFTFEDIPDSLRKTIKNCEKEKQRFIDKKLHKANEFEKDWEFFMESWNNNLMEDRDLKKQVRKGITPIYRQKIWTYCINKRVGLKRNKNKDYYRNLLKRNEGRSNPNIKQIELDLLRSLPNNSKFQTFMSDSVIKLRNVLVAFSWHCEQIGYCQGLNRIAAIALLVLPEEDAFWCLVAIVEHILPKDYYTNVLLGAQTDQKVLRDFIMKLVPKVYNKLEEKRVDLSLFTLSWFLAVFVENLPVETYFRIWDSFLLEGDKILFRFAIAIFKKIEEDICKLNENPEIHAFMRIIQRSLYDHHTLADIAFKLGPFSKKSLANKRELYLEETKKELEEWKKRESRNKTIE</sequence>
<proteinExistence type="predicted"/>
<dbReference type="Pfam" id="PF00566">
    <property type="entry name" value="RabGAP-TBC"/>
    <property type="match status" value="1"/>
</dbReference>
<organism evidence="3 4">
    <name type="scientific">Dimorphilus gyrociliatus</name>
    <dbReference type="NCBI Taxonomy" id="2664684"/>
    <lineage>
        <taxon>Eukaryota</taxon>
        <taxon>Metazoa</taxon>
        <taxon>Spiralia</taxon>
        <taxon>Lophotrochozoa</taxon>
        <taxon>Annelida</taxon>
        <taxon>Polychaeta</taxon>
        <taxon>Polychaeta incertae sedis</taxon>
        <taxon>Dinophilidae</taxon>
        <taxon>Dimorphilus</taxon>
    </lineage>
</organism>
<dbReference type="GO" id="GO:0031267">
    <property type="term" value="F:small GTPase binding"/>
    <property type="evidence" value="ECO:0007669"/>
    <property type="project" value="TreeGrafter"/>
</dbReference>
<dbReference type="PROSITE" id="PS50086">
    <property type="entry name" value="TBC_RABGAP"/>
    <property type="match status" value="1"/>
</dbReference>
<evidence type="ECO:0000259" key="2">
    <source>
        <dbReference type="PROSITE" id="PS50086"/>
    </source>
</evidence>
<gene>
    <name evidence="3" type="ORF">DGYR_LOCUS952</name>
</gene>
<dbReference type="Proteomes" id="UP000549394">
    <property type="component" value="Unassembled WGS sequence"/>
</dbReference>
<feature type="domain" description="Rab-GAP TBC" evidence="2">
    <location>
        <begin position="194"/>
        <end position="387"/>
    </location>
</feature>
<name>A0A7I8V7Q5_9ANNE</name>
<evidence type="ECO:0000313" key="4">
    <source>
        <dbReference type="Proteomes" id="UP000549394"/>
    </source>
</evidence>
<dbReference type="PANTHER" id="PTHR47219:SF20">
    <property type="entry name" value="TBC1 DOMAIN FAMILY MEMBER 2B"/>
    <property type="match status" value="1"/>
</dbReference>
<evidence type="ECO:0000256" key="1">
    <source>
        <dbReference type="SAM" id="MobiDB-lite"/>
    </source>
</evidence>
<dbReference type="SMART" id="SM00164">
    <property type="entry name" value="TBC"/>
    <property type="match status" value="1"/>
</dbReference>
<dbReference type="Gene3D" id="1.10.472.80">
    <property type="entry name" value="Ypt/Rab-GAP domain of gyp1p, domain 3"/>
    <property type="match status" value="1"/>
</dbReference>
<dbReference type="GO" id="GO:0005096">
    <property type="term" value="F:GTPase activator activity"/>
    <property type="evidence" value="ECO:0007669"/>
    <property type="project" value="TreeGrafter"/>
</dbReference>
<accession>A0A7I8V7Q5</accession>
<comment type="caution">
    <text evidence="3">The sequence shown here is derived from an EMBL/GenBank/DDBJ whole genome shotgun (WGS) entry which is preliminary data.</text>
</comment>
<dbReference type="InterPro" id="IPR035969">
    <property type="entry name" value="Rab-GAP_TBC_sf"/>
</dbReference>
<dbReference type="PANTHER" id="PTHR47219">
    <property type="entry name" value="RAB GTPASE-ACTIVATING PROTEIN 1-LIKE"/>
    <property type="match status" value="1"/>
</dbReference>
<dbReference type="SUPFAM" id="SSF47923">
    <property type="entry name" value="Ypt/Rab-GAP domain of gyp1p"/>
    <property type="match status" value="2"/>
</dbReference>
<feature type="region of interest" description="Disordered" evidence="1">
    <location>
        <begin position="48"/>
        <end position="72"/>
    </location>
</feature>
<reference evidence="3 4" key="1">
    <citation type="submission" date="2020-08" db="EMBL/GenBank/DDBJ databases">
        <authorList>
            <person name="Hejnol A."/>
        </authorList>
    </citation>
    <scope>NUCLEOTIDE SEQUENCE [LARGE SCALE GENOMIC DNA]</scope>
</reference>
<evidence type="ECO:0000313" key="3">
    <source>
        <dbReference type="EMBL" id="CAD5111701.1"/>
    </source>
</evidence>
<protein>
    <submittedName>
        <fullName evidence="3">DgyrCDS988</fullName>
    </submittedName>
</protein>